<evidence type="ECO:0000313" key="1">
    <source>
        <dbReference type="EMBL" id="MFC7268321.1"/>
    </source>
</evidence>
<evidence type="ECO:0000313" key="2">
    <source>
        <dbReference type="Proteomes" id="UP001596507"/>
    </source>
</evidence>
<keyword evidence="2" id="KW-1185">Reference proteome</keyword>
<organism evidence="1 2">
    <name type="scientific">Microbacterium fluvii</name>
    <dbReference type="NCBI Taxonomy" id="415215"/>
    <lineage>
        <taxon>Bacteria</taxon>
        <taxon>Bacillati</taxon>
        <taxon>Actinomycetota</taxon>
        <taxon>Actinomycetes</taxon>
        <taxon>Micrococcales</taxon>
        <taxon>Microbacteriaceae</taxon>
        <taxon>Microbacterium</taxon>
    </lineage>
</organism>
<comment type="caution">
    <text evidence="1">The sequence shown here is derived from an EMBL/GenBank/DDBJ whole genome shotgun (WGS) entry which is preliminary data.</text>
</comment>
<proteinExistence type="predicted"/>
<reference evidence="2" key="1">
    <citation type="journal article" date="2019" name="Int. J. Syst. Evol. Microbiol.">
        <title>The Global Catalogue of Microorganisms (GCM) 10K type strain sequencing project: providing services to taxonomists for standard genome sequencing and annotation.</title>
        <authorList>
            <consortium name="The Broad Institute Genomics Platform"/>
            <consortium name="The Broad Institute Genome Sequencing Center for Infectious Disease"/>
            <person name="Wu L."/>
            <person name="Ma J."/>
        </authorList>
    </citation>
    <scope>NUCLEOTIDE SEQUENCE [LARGE SCALE GENOMIC DNA]</scope>
    <source>
        <strain evidence="2">CGMCC 1.15772</strain>
    </source>
</reference>
<protein>
    <submittedName>
        <fullName evidence="1">Uncharacterized protein</fullName>
    </submittedName>
</protein>
<dbReference type="Proteomes" id="UP001596507">
    <property type="component" value="Unassembled WGS sequence"/>
</dbReference>
<sequence>MTESLPALLQGDLREVRALGGSESPWPGMLVREAGGALRIAVDAADLGAEWPGWSLDGEHLLAPVEVVRTAEGHCALMPTCIEPLAAFLVRRGEHALGPGEIVTLAVSVLRGAREADGRHGCWWVAADGRPVLAIGAEPEEPATAPLAALPVPASLAAVWTTVEAVRGGAELSCDDERWEQAELALFAAAEPAPLAVAGPSAVPMAVPAPSPSPRDTWFAHAVRHVDVELAELVSRGTTGLWHLLRRDSSPQRTRRRAWATAGAVAAVVLVLGVLWPGEEKTGQGPVAAASASPAAAGTPIPTAAPAAVDGGVAPDVGDLAAVADALLTARTRCAGERGCLSEVAADPEVEFPSGAIDLPASQRTVVLVDDYGGAAVVRVQPTADGAPAQYVAIVAQDGEWLLRDAYDVAQQP</sequence>
<dbReference type="EMBL" id="JBHTBE010000001">
    <property type="protein sequence ID" value="MFC7268321.1"/>
    <property type="molecule type" value="Genomic_DNA"/>
</dbReference>
<gene>
    <name evidence="1" type="ORF">ACFQRL_05035</name>
</gene>
<accession>A0ABW2HF40</accession>
<name>A0ABW2HF40_9MICO</name>
<dbReference type="RefSeq" id="WP_262873229.1">
    <property type="nucleotide sequence ID" value="NZ_BAABKW010000005.1"/>
</dbReference>